<dbReference type="AlphaFoldDB" id="A0A7W4W8V3"/>
<evidence type="ECO:0000256" key="3">
    <source>
        <dbReference type="ARBA" id="ARBA00022884"/>
    </source>
</evidence>
<comment type="caution">
    <text evidence="8">The sequence shown here is derived from an EMBL/GenBank/DDBJ whole genome shotgun (WGS) entry which is preliminary data.</text>
</comment>
<evidence type="ECO:0000256" key="6">
    <source>
        <dbReference type="HAMAP-Rule" id="MF_00073"/>
    </source>
</evidence>
<dbReference type="Pfam" id="PF01029">
    <property type="entry name" value="NusB"/>
    <property type="match status" value="1"/>
</dbReference>
<reference evidence="8 9" key="1">
    <citation type="submission" date="2020-08" db="EMBL/GenBank/DDBJ databases">
        <title>Genomic Encyclopedia of Type Strains, Phase III (KMG-III): the genomes of soil and plant-associated and newly described type strains.</title>
        <authorList>
            <person name="Whitman W."/>
        </authorList>
    </citation>
    <scope>NUCLEOTIDE SEQUENCE [LARGE SCALE GENOMIC DNA]</scope>
    <source>
        <strain evidence="8 9">CECT 8799</strain>
    </source>
</reference>
<dbReference type="EMBL" id="JACHWZ010000002">
    <property type="protein sequence ID" value="MBB3059835.1"/>
    <property type="molecule type" value="Genomic_DNA"/>
</dbReference>
<evidence type="ECO:0000313" key="8">
    <source>
        <dbReference type="EMBL" id="MBB3059835.1"/>
    </source>
</evidence>
<sequence length="146" mass="16380">MTVTASARRKARHYAMQALYQWQMAGASLNTIEAEFRTDNDMSKTDVDYFHDLLHGVAKELDEVEGAFEPHLDRAIDGLDPVSRALLRMSSYELKNRIDVPYKVVINEAVALAKKFGPTDSYKFINGILDKTAADLRATEVAADKK</sequence>
<dbReference type="Proteomes" id="UP000535937">
    <property type="component" value="Unassembled WGS sequence"/>
</dbReference>
<proteinExistence type="inferred from homology"/>
<dbReference type="PANTHER" id="PTHR11078:SF3">
    <property type="entry name" value="ANTITERMINATION NUSB DOMAIN-CONTAINING PROTEIN"/>
    <property type="match status" value="1"/>
</dbReference>
<dbReference type="GO" id="GO:0006353">
    <property type="term" value="P:DNA-templated transcription termination"/>
    <property type="evidence" value="ECO:0007669"/>
    <property type="project" value="UniProtKB-UniRule"/>
</dbReference>
<protein>
    <recommendedName>
        <fullName evidence="6">Transcription antitermination protein NusB</fullName>
    </recommendedName>
    <alternativeName>
        <fullName evidence="6">Antitermination factor NusB</fullName>
    </alternativeName>
</protein>
<dbReference type="PANTHER" id="PTHR11078">
    <property type="entry name" value="N UTILIZATION SUBSTANCE PROTEIN B-RELATED"/>
    <property type="match status" value="1"/>
</dbReference>
<dbReference type="InterPro" id="IPR035926">
    <property type="entry name" value="NusB-like_sf"/>
</dbReference>
<gene>
    <name evidence="6" type="primary">nusB</name>
    <name evidence="8" type="ORF">FHS09_000643</name>
</gene>
<keyword evidence="9" id="KW-1185">Reference proteome</keyword>
<accession>A0A7W4W8V3</accession>
<dbReference type="InterPro" id="IPR006027">
    <property type="entry name" value="NusB_RsmB_TIM44"/>
</dbReference>
<dbReference type="GO" id="GO:0005829">
    <property type="term" value="C:cytosol"/>
    <property type="evidence" value="ECO:0007669"/>
    <property type="project" value="TreeGrafter"/>
</dbReference>
<keyword evidence="2 6" id="KW-0889">Transcription antitermination</keyword>
<evidence type="ECO:0000259" key="7">
    <source>
        <dbReference type="Pfam" id="PF01029"/>
    </source>
</evidence>
<dbReference type="RefSeq" id="WP_183456593.1">
    <property type="nucleotide sequence ID" value="NZ_JACHWZ010000002.1"/>
</dbReference>
<dbReference type="Gene3D" id="1.10.940.10">
    <property type="entry name" value="NusB-like"/>
    <property type="match status" value="1"/>
</dbReference>
<dbReference type="GO" id="GO:0003723">
    <property type="term" value="F:RNA binding"/>
    <property type="evidence" value="ECO:0007669"/>
    <property type="project" value="UniProtKB-UniRule"/>
</dbReference>
<keyword evidence="3 6" id="KW-0694">RNA-binding</keyword>
<feature type="domain" description="NusB/RsmB/TIM44" evidence="7">
    <location>
        <begin position="9"/>
        <end position="132"/>
    </location>
</feature>
<comment type="function">
    <text evidence="6">Involved in transcription antitermination. Required for transcription of ribosomal RNA (rRNA) genes. Binds specifically to the boxA antiterminator sequence of the ribosomal RNA (rrn) operons.</text>
</comment>
<evidence type="ECO:0000256" key="4">
    <source>
        <dbReference type="ARBA" id="ARBA00023015"/>
    </source>
</evidence>
<dbReference type="NCBIfam" id="TIGR01951">
    <property type="entry name" value="nusB"/>
    <property type="match status" value="1"/>
</dbReference>
<dbReference type="GO" id="GO:0031564">
    <property type="term" value="P:transcription antitermination"/>
    <property type="evidence" value="ECO:0007669"/>
    <property type="project" value="UniProtKB-KW"/>
</dbReference>
<keyword evidence="4 6" id="KW-0805">Transcription regulation</keyword>
<dbReference type="SUPFAM" id="SSF48013">
    <property type="entry name" value="NusB-like"/>
    <property type="match status" value="1"/>
</dbReference>
<dbReference type="HAMAP" id="MF_00073">
    <property type="entry name" value="NusB"/>
    <property type="match status" value="1"/>
</dbReference>
<evidence type="ECO:0000256" key="5">
    <source>
        <dbReference type="ARBA" id="ARBA00023163"/>
    </source>
</evidence>
<organism evidence="8 9">
    <name type="scientific">Microbulbifer rhizosphaerae</name>
    <dbReference type="NCBI Taxonomy" id="1562603"/>
    <lineage>
        <taxon>Bacteria</taxon>
        <taxon>Pseudomonadati</taxon>
        <taxon>Pseudomonadota</taxon>
        <taxon>Gammaproteobacteria</taxon>
        <taxon>Cellvibrionales</taxon>
        <taxon>Microbulbiferaceae</taxon>
        <taxon>Microbulbifer</taxon>
    </lineage>
</organism>
<evidence type="ECO:0000256" key="2">
    <source>
        <dbReference type="ARBA" id="ARBA00022814"/>
    </source>
</evidence>
<dbReference type="InterPro" id="IPR011605">
    <property type="entry name" value="NusB_fam"/>
</dbReference>
<evidence type="ECO:0000256" key="1">
    <source>
        <dbReference type="ARBA" id="ARBA00005952"/>
    </source>
</evidence>
<comment type="similarity">
    <text evidence="1 6">Belongs to the NusB family.</text>
</comment>
<keyword evidence="5 6" id="KW-0804">Transcription</keyword>
<evidence type="ECO:0000313" key="9">
    <source>
        <dbReference type="Proteomes" id="UP000535937"/>
    </source>
</evidence>
<name>A0A7W4W8V3_9GAMM</name>